<accession>A0A6A4SML6</accession>
<evidence type="ECO:0000313" key="2">
    <source>
        <dbReference type="EMBL" id="KAF0034417.1"/>
    </source>
</evidence>
<comment type="caution">
    <text evidence="2">The sequence shown here is derived from an EMBL/GenBank/DDBJ whole genome shotgun (WGS) entry which is preliminary data.</text>
</comment>
<dbReference type="EMBL" id="VEVO01000011">
    <property type="protein sequence ID" value="KAF0034417.1"/>
    <property type="molecule type" value="Genomic_DNA"/>
</dbReference>
<name>A0A6A4SML6_SCOMX</name>
<protein>
    <submittedName>
        <fullName evidence="2">Uncharacterized protein</fullName>
    </submittedName>
</protein>
<reference evidence="2 3" key="1">
    <citation type="submission" date="2019-06" db="EMBL/GenBank/DDBJ databases">
        <title>Draft genomes of female and male turbot (Scophthalmus maximus).</title>
        <authorList>
            <person name="Xu H."/>
            <person name="Xu X.-W."/>
            <person name="Shao C."/>
            <person name="Chen S."/>
        </authorList>
    </citation>
    <scope>NUCLEOTIDE SEQUENCE [LARGE SCALE GENOMIC DNA]</scope>
    <source>
        <strain evidence="2">Ysfricsl-2016a</strain>
        <tissue evidence="2">Blood</tissue>
    </source>
</reference>
<gene>
    <name evidence="2" type="ORF">F2P81_012175</name>
</gene>
<proteinExistence type="predicted"/>
<dbReference type="Proteomes" id="UP000438429">
    <property type="component" value="Unassembled WGS sequence"/>
</dbReference>
<organism evidence="2 3">
    <name type="scientific">Scophthalmus maximus</name>
    <name type="common">Turbot</name>
    <name type="synonym">Psetta maxima</name>
    <dbReference type="NCBI Taxonomy" id="52904"/>
    <lineage>
        <taxon>Eukaryota</taxon>
        <taxon>Metazoa</taxon>
        <taxon>Chordata</taxon>
        <taxon>Craniata</taxon>
        <taxon>Vertebrata</taxon>
        <taxon>Euteleostomi</taxon>
        <taxon>Actinopterygii</taxon>
        <taxon>Neopterygii</taxon>
        <taxon>Teleostei</taxon>
        <taxon>Neoteleostei</taxon>
        <taxon>Acanthomorphata</taxon>
        <taxon>Carangaria</taxon>
        <taxon>Pleuronectiformes</taxon>
        <taxon>Pleuronectoidei</taxon>
        <taxon>Scophthalmidae</taxon>
        <taxon>Scophthalmus</taxon>
    </lineage>
</organism>
<sequence>MDPRKLMGPAYLEYAANRKHVVLNQEQLACESGGSRLDPPGRGPSDVQPRPENVWTLTSASSCDRDGTQAKGRRGEKKNTIKPTTRWCRYCKRSSRRVMCGKTTDKKISKSKR</sequence>
<dbReference type="AlphaFoldDB" id="A0A6A4SML6"/>
<evidence type="ECO:0000256" key="1">
    <source>
        <dbReference type="SAM" id="MobiDB-lite"/>
    </source>
</evidence>
<evidence type="ECO:0000313" key="3">
    <source>
        <dbReference type="Proteomes" id="UP000438429"/>
    </source>
</evidence>
<feature type="region of interest" description="Disordered" evidence="1">
    <location>
        <begin position="31"/>
        <end position="80"/>
    </location>
</feature>